<feature type="compositionally biased region" description="Acidic residues" evidence="2">
    <location>
        <begin position="327"/>
        <end position="338"/>
    </location>
</feature>
<reference evidence="4" key="1">
    <citation type="submission" date="2025-08" db="UniProtKB">
        <authorList>
            <consortium name="RefSeq"/>
        </authorList>
    </citation>
    <scope>IDENTIFICATION</scope>
    <source>
        <strain evidence="4">Aabys</strain>
        <tissue evidence="4">Whole body</tissue>
    </source>
</reference>
<keyword evidence="1" id="KW-0472">Membrane</keyword>
<gene>
    <name evidence="4" type="primary">LOC101892688</name>
</gene>
<feature type="region of interest" description="Disordered" evidence="2">
    <location>
        <begin position="622"/>
        <end position="649"/>
    </location>
</feature>
<keyword evidence="1" id="KW-0325">Glycoprotein</keyword>
<keyword evidence="1" id="KW-0449">Lipoprotein</keyword>
<evidence type="ECO:0000313" key="4">
    <source>
        <dbReference type="RefSeq" id="XP_058979095.1"/>
    </source>
</evidence>
<feature type="region of interest" description="Disordered" evidence="2">
    <location>
        <begin position="165"/>
        <end position="194"/>
    </location>
</feature>
<evidence type="ECO:0000313" key="3">
    <source>
        <dbReference type="Proteomes" id="UP001652621"/>
    </source>
</evidence>
<feature type="compositionally biased region" description="Basic residues" evidence="2">
    <location>
        <begin position="622"/>
        <end position="631"/>
    </location>
</feature>
<feature type="compositionally biased region" description="Polar residues" evidence="2">
    <location>
        <begin position="662"/>
        <end position="672"/>
    </location>
</feature>
<keyword evidence="1" id="KW-0862">Zinc</keyword>
<evidence type="ECO:0000256" key="2">
    <source>
        <dbReference type="SAM" id="MobiDB-lite"/>
    </source>
</evidence>
<keyword evidence="1" id="KW-0645">Protease</keyword>
<dbReference type="PANTHER" id="PTHR10443">
    <property type="entry name" value="MICROSOMAL DIPEPTIDASE"/>
    <property type="match status" value="1"/>
</dbReference>
<keyword evidence="1" id="KW-0479">Metal-binding</keyword>
<organism evidence="3 4">
    <name type="scientific">Musca domestica</name>
    <name type="common">House fly</name>
    <dbReference type="NCBI Taxonomy" id="7370"/>
    <lineage>
        <taxon>Eukaryota</taxon>
        <taxon>Metazoa</taxon>
        <taxon>Ecdysozoa</taxon>
        <taxon>Arthropoda</taxon>
        <taxon>Hexapoda</taxon>
        <taxon>Insecta</taxon>
        <taxon>Pterygota</taxon>
        <taxon>Neoptera</taxon>
        <taxon>Endopterygota</taxon>
        <taxon>Diptera</taxon>
        <taxon>Brachycera</taxon>
        <taxon>Muscomorpha</taxon>
        <taxon>Muscoidea</taxon>
        <taxon>Muscidae</taxon>
        <taxon>Musca</taxon>
    </lineage>
</organism>
<feature type="compositionally biased region" description="Polar residues" evidence="2">
    <location>
        <begin position="818"/>
        <end position="827"/>
    </location>
</feature>
<dbReference type="Gene3D" id="3.20.20.140">
    <property type="entry name" value="Metal-dependent hydrolases"/>
    <property type="match status" value="1"/>
</dbReference>
<feature type="compositionally biased region" description="Low complexity" evidence="2">
    <location>
        <begin position="48"/>
        <end position="59"/>
    </location>
</feature>
<comment type="catalytic activity">
    <reaction evidence="1">
        <text>an L-aminoacyl-L-amino acid + H2O = 2 an L-alpha-amino acid</text>
        <dbReference type="Rhea" id="RHEA:48940"/>
        <dbReference type="ChEBI" id="CHEBI:15377"/>
        <dbReference type="ChEBI" id="CHEBI:59869"/>
        <dbReference type="ChEBI" id="CHEBI:77460"/>
        <dbReference type="EC" id="3.4.13.19"/>
    </reaction>
</comment>
<feature type="compositionally biased region" description="Basic residues" evidence="2">
    <location>
        <begin position="21"/>
        <end position="36"/>
    </location>
</feature>
<keyword evidence="3" id="KW-1185">Reference proteome</keyword>
<comment type="subunit">
    <text evidence="1">Homodimer; disulfide-linked.</text>
</comment>
<dbReference type="CDD" id="cd01301">
    <property type="entry name" value="rDP_like"/>
    <property type="match status" value="1"/>
</dbReference>
<protein>
    <recommendedName>
        <fullName evidence="1">Dipeptidase</fullName>
        <ecNumber evidence="1">3.4.13.19</ecNumber>
    </recommendedName>
</protein>
<dbReference type="Proteomes" id="UP001652621">
    <property type="component" value="Unplaced"/>
</dbReference>
<dbReference type="InterPro" id="IPR008257">
    <property type="entry name" value="Pept_M19"/>
</dbReference>
<evidence type="ECO:0000256" key="1">
    <source>
        <dbReference type="RuleBase" id="RU341113"/>
    </source>
</evidence>
<comment type="similarity">
    <text evidence="1">Belongs to the metallo-dependent hydrolases superfamily. Peptidase M19 family.</text>
</comment>
<proteinExistence type="inferred from homology"/>
<feature type="compositionally biased region" description="Low complexity" evidence="2">
    <location>
        <begin position="632"/>
        <end position="649"/>
    </location>
</feature>
<feature type="compositionally biased region" description="Basic and acidic residues" evidence="2">
    <location>
        <begin position="307"/>
        <end position="326"/>
    </location>
</feature>
<dbReference type="GeneID" id="101892688"/>
<feature type="region of interest" description="Disordered" evidence="2">
    <location>
        <begin position="818"/>
        <end position="865"/>
    </location>
</feature>
<dbReference type="InterPro" id="IPR032466">
    <property type="entry name" value="Metal_Hydrolase"/>
</dbReference>
<keyword evidence="1" id="KW-1015">Disulfide bond</keyword>
<dbReference type="SUPFAM" id="SSF51556">
    <property type="entry name" value="Metallo-dependent hydrolases"/>
    <property type="match status" value="1"/>
</dbReference>
<dbReference type="PROSITE" id="PS51365">
    <property type="entry name" value="RENAL_DIPEPTIDASE_2"/>
    <property type="match status" value="1"/>
</dbReference>
<accession>A0ABM3UZY1</accession>
<feature type="region of interest" description="Disordered" evidence="2">
    <location>
        <begin position="14"/>
        <end position="59"/>
    </location>
</feature>
<feature type="region of interest" description="Disordered" evidence="2">
    <location>
        <begin position="504"/>
        <end position="556"/>
    </location>
</feature>
<keyword evidence="1" id="KW-0482">Metalloprotease</keyword>
<feature type="compositionally biased region" description="Acidic residues" evidence="2">
    <location>
        <begin position="292"/>
        <end position="302"/>
    </location>
</feature>
<feature type="region of interest" description="Disordered" evidence="2">
    <location>
        <begin position="259"/>
        <end position="338"/>
    </location>
</feature>
<feature type="compositionally biased region" description="Low complexity" evidence="2">
    <location>
        <begin position="261"/>
        <end position="278"/>
    </location>
</feature>
<dbReference type="PANTHER" id="PTHR10443:SF12">
    <property type="entry name" value="DIPEPTIDASE"/>
    <property type="match status" value="1"/>
</dbReference>
<name>A0ABM3UZY1_MUSDO</name>
<sequence>MTSAEWDLRALKALEQEQEKHKKHQQQQQPHLKKHTYLGLSQRSLYDPSPSSSLPITPPSLKKSLVKQLPTANTQHFIHTALKERSAVPVPPPATNASNSSASSASASNSYVQLQAQQLLKLPTISEHHQQYLLAQKKWGGSKDSAGGKLKFSKVLSLSAQSLTNRLGSRKSKNKSGSSPGHYVASSPPMYTPPPTRRCNTLHHTPQVRKTFKTLQELERRKLEARPGELQITRTLHRIAGTHKTYWKYGINSTANSIVGQHQQKQQQQQNLPQQRGSQPKRCHNSELESYTSDELDSEENQSPEQPDNKDMGLESRGEPQHKEKGEEDGEGLAFDFDDNATEVGSCTVPLASDSIEMMNLMLSAAQTAVITQPSITASQPTGDPPQPPPPDLTAINNSKDNRISTAATGGGGGVQIPKYFTLGHSQQQQHRHHSFNRFSDTEDYVVASPPLPDEFLAGGSFLPLHPHSQNEETVAFKALQQLARRKSFSGEKMRAHSLQRNVSLNYSYGDDDDDDGEALQQPEDSTENGNDSDQNSEEQNHGNDGQGDDDDVNNSSVLNITSTLMRANSTRRQSRSYVNNRSLLKASSLDVPPSALVYTTDFNVPNSTTIITNPLMNATAQHHHTHHGHHPATLNLLKSSSSGKPLKTSAQIKQKLLAVGSNNKSPFNDLNSVRLRPPGGHNLQQLSPASMVHSPPSDGGGGDEALHHFAPQHLHLNFHHASTLSPDIYDNACTNGELCSAAMSSLIIDDELEQHIKQCSCSCNHMGYGNSMDYQTTGFGGLPDVTEHSNIRRNISRQNSTSNSDSGGEIASIQKSKVNFNDTKSPSDVGDPLAGDVTTAAAKAAKRKSKASQQHGHGMVGGGQHKLTGRNSCVIGLTLVVALSLLAVAATLLYQHFVMAPSRNSHTQRLKIVKRILRDVPLVDGHNNFAWNVRKYAHSSLELVHVSNDINHKSMWVRPAWAQTDMERLKMGQVGVQVWSAYVPCEAQGLDAVQLALEQIDIIRRLTDMYHQDTVLVQSSKDIQMAQRQGLISSLIGIEGGHAIGSSLGVLRSFYSLGARYLSLTHKCDVSWAGSSSTAIDAGLSQFGKAIIREMNRLGMMIDLSYSSDNTARDVLSATRAPVIFSHSGARQLCNSTRNVPDDILRLVAENGGLVMVSFDSEDVACGRQSRLKDVVDHIKYIRTIAGIQHIGLGAGYDGIELPPIGLEDVSKYPDLLATLLEDPNWSEEDIAMLAGKNFLRIMETVENVRDYWKRAAIQPIEQTEPQPKSQCAYMAS</sequence>
<dbReference type="RefSeq" id="XP_058979095.1">
    <property type="nucleotide sequence ID" value="XM_059123112.1"/>
</dbReference>
<dbReference type="EC" id="3.4.13.19" evidence="1"/>
<comment type="subcellular location">
    <subcellularLocation>
        <location evidence="1">Membrane</location>
        <topology evidence="1">Lipid-anchor</topology>
        <topology evidence="1">GPI-anchor</topology>
    </subcellularLocation>
</comment>
<keyword evidence="1" id="KW-0224">Dipeptidase</keyword>
<keyword evidence="1" id="KW-0336">GPI-anchor</keyword>
<comment type="cofactor">
    <cofactor evidence="1">
        <name>Zn(2+)</name>
        <dbReference type="ChEBI" id="CHEBI:29105"/>
    </cofactor>
</comment>
<feature type="region of interest" description="Disordered" evidence="2">
    <location>
        <begin position="662"/>
        <end position="707"/>
    </location>
</feature>
<dbReference type="Pfam" id="PF01244">
    <property type="entry name" value="Peptidase_M19"/>
    <property type="match status" value="1"/>
</dbReference>
<keyword evidence="1" id="KW-0378">Hydrolase</keyword>